<dbReference type="PROSITE" id="PS51257">
    <property type="entry name" value="PROKAR_LIPOPROTEIN"/>
    <property type="match status" value="1"/>
</dbReference>
<dbReference type="InterPro" id="IPR038765">
    <property type="entry name" value="Papain-like_cys_pep_sf"/>
</dbReference>
<evidence type="ECO:0000313" key="2">
    <source>
        <dbReference type="EMBL" id="MBI3015097.1"/>
    </source>
</evidence>
<name>A0A932M0Q6_UNCTE</name>
<protein>
    <submittedName>
        <fullName evidence="2">C39 family peptidase</fullName>
    </submittedName>
</protein>
<feature type="domain" description="Peptidase C39-like" evidence="1">
    <location>
        <begin position="48"/>
        <end position="158"/>
    </location>
</feature>
<dbReference type="Pfam" id="PF13529">
    <property type="entry name" value="Peptidase_C39_2"/>
    <property type="match status" value="1"/>
</dbReference>
<dbReference type="SUPFAM" id="SSF54001">
    <property type="entry name" value="Cysteine proteinases"/>
    <property type="match status" value="1"/>
</dbReference>
<proteinExistence type="predicted"/>
<dbReference type="EMBL" id="JACPSX010000164">
    <property type="protein sequence ID" value="MBI3015097.1"/>
    <property type="molecule type" value="Genomic_DNA"/>
</dbReference>
<comment type="caution">
    <text evidence="2">The sequence shown here is derived from an EMBL/GenBank/DDBJ whole genome shotgun (WGS) entry which is preliminary data.</text>
</comment>
<organism evidence="2 3">
    <name type="scientific">Tectimicrobiota bacterium</name>
    <dbReference type="NCBI Taxonomy" id="2528274"/>
    <lineage>
        <taxon>Bacteria</taxon>
        <taxon>Pseudomonadati</taxon>
        <taxon>Nitrospinota/Tectimicrobiota group</taxon>
        <taxon>Candidatus Tectimicrobiota</taxon>
    </lineage>
</organism>
<dbReference type="Gene3D" id="3.90.70.10">
    <property type="entry name" value="Cysteine proteinases"/>
    <property type="match status" value="1"/>
</dbReference>
<evidence type="ECO:0000313" key="3">
    <source>
        <dbReference type="Proteomes" id="UP000741360"/>
    </source>
</evidence>
<gene>
    <name evidence="2" type="ORF">HYY65_08590</name>
</gene>
<evidence type="ECO:0000259" key="1">
    <source>
        <dbReference type="Pfam" id="PF13529"/>
    </source>
</evidence>
<accession>A0A932M0Q6</accession>
<dbReference type="AlphaFoldDB" id="A0A932M0Q6"/>
<dbReference type="Proteomes" id="UP000741360">
    <property type="component" value="Unassembled WGS sequence"/>
</dbReference>
<dbReference type="InterPro" id="IPR039564">
    <property type="entry name" value="Peptidase_C39-like"/>
</dbReference>
<reference evidence="2" key="1">
    <citation type="submission" date="2020-07" db="EMBL/GenBank/DDBJ databases">
        <title>Huge and variable diversity of episymbiotic CPR bacteria and DPANN archaea in groundwater ecosystems.</title>
        <authorList>
            <person name="He C.Y."/>
            <person name="Keren R."/>
            <person name="Whittaker M."/>
            <person name="Farag I.F."/>
            <person name="Doudna J."/>
            <person name="Cate J.H.D."/>
            <person name="Banfield J.F."/>
        </authorList>
    </citation>
    <scope>NUCLEOTIDE SEQUENCE</scope>
    <source>
        <strain evidence="2">NC_groundwater_717_Ag_S-0.2um_59_8</strain>
    </source>
</reference>
<sequence>MKSPLIPTLTLLAFLAAGCGTFPRPLQVSEGGRLLLDGKPFAGTLIRGVPFYKQKREYCGPASLAMVLNFWGGKFSQDDIAPEVYSPTVHGSLTLDVENFARKRGFWTRSYRGNLNDLKAHLDRGHPLIVFENRGFNVLPLDHYSVIIGYGDEQGGVVMHSAEDENLFMSYPLFLRNWEKGGFWTLLILPPAAARREELQR</sequence>